<dbReference type="Pfam" id="PF12833">
    <property type="entry name" value="HTH_18"/>
    <property type="match status" value="1"/>
</dbReference>
<dbReference type="GO" id="GO:0003700">
    <property type="term" value="F:DNA-binding transcription factor activity"/>
    <property type="evidence" value="ECO:0007669"/>
    <property type="project" value="InterPro"/>
</dbReference>
<dbReference type="PROSITE" id="PS01124">
    <property type="entry name" value="HTH_ARAC_FAMILY_2"/>
    <property type="match status" value="1"/>
</dbReference>
<evidence type="ECO:0000256" key="2">
    <source>
        <dbReference type="ARBA" id="ARBA00023125"/>
    </source>
</evidence>
<protein>
    <submittedName>
        <fullName evidence="5">AraC family transcriptional regulator</fullName>
    </submittedName>
</protein>
<accession>A0AAP8MHX4</accession>
<dbReference type="SUPFAM" id="SSF46689">
    <property type="entry name" value="Homeodomain-like"/>
    <property type="match status" value="1"/>
</dbReference>
<dbReference type="InterPro" id="IPR018060">
    <property type="entry name" value="HTH_AraC"/>
</dbReference>
<feature type="domain" description="HTH araC/xylS-type" evidence="4">
    <location>
        <begin position="273"/>
        <end position="371"/>
    </location>
</feature>
<dbReference type="EMBL" id="PKUR01000001">
    <property type="protein sequence ID" value="PLW87694.1"/>
    <property type="molecule type" value="Genomic_DNA"/>
</dbReference>
<dbReference type="GO" id="GO:0005829">
    <property type="term" value="C:cytosol"/>
    <property type="evidence" value="ECO:0007669"/>
    <property type="project" value="TreeGrafter"/>
</dbReference>
<keyword evidence="3" id="KW-0804">Transcription</keyword>
<organism evidence="5 6">
    <name type="scientific">Halioglobus japonicus</name>
    <dbReference type="NCBI Taxonomy" id="930805"/>
    <lineage>
        <taxon>Bacteria</taxon>
        <taxon>Pseudomonadati</taxon>
        <taxon>Pseudomonadota</taxon>
        <taxon>Gammaproteobacteria</taxon>
        <taxon>Cellvibrionales</taxon>
        <taxon>Halieaceae</taxon>
        <taxon>Halioglobus</taxon>
    </lineage>
</organism>
<evidence type="ECO:0000259" key="4">
    <source>
        <dbReference type="PROSITE" id="PS01124"/>
    </source>
</evidence>
<dbReference type="PANTHER" id="PTHR47894:SF4">
    <property type="entry name" value="HTH-TYPE TRANSCRIPTIONAL REGULATOR GADX"/>
    <property type="match status" value="1"/>
</dbReference>
<reference evidence="5 6" key="1">
    <citation type="submission" date="2018-01" db="EMBL/GenBank/DDBJ databases">
        <title>The draft genome sequence of Halioglobus japonicus S1-36.</title>
        <authorList>
            <person name="Du Z.-J."/>
            <person name="Shi M.-J."/>
        </authorList>
    </citation>
    <scope>NUCLEOTIDE SEQUENCE [LARGE SCALE GENOMIC DNA]</scope>
    <source>
        <strain evidence="5 6">S1-36</strain>
    </source>
</reference>
<evidence type="ECO:0000313" key="5">
    <source>
        <dbReference type="EMBL" id="PLW87694.1"/>
    </source>
</evidence>
<evidence type="ECO:0000313" key="6">
    <source>
        <dbReference type="Proteomes" id="UP000235162"/>
    </source>
</evidence>
<comment type="caution">
    <text evidence="5">The sequence shown here is derived from an EMBL/GenBank/DDBJ whole genome shotgun (WGS) entry which is preliminary data.</text>
</comment>
<dbReference type="InterPro" id="IPR018062">
    <property type="entry name" value="HTH_AraC-typ_CS"/>
</dbReference>
<dbReference type="RefSeq" id="WP_084200278.1">
    <property type="nucleotide sequence ID" value="NZ_BMYL01000001.1"/>
</dbReference>
<dbReference type="SMART" id="SM00342">
    <property type="entry name" value="HTH_ARAC"/>
    <property type="match status" value="1"/>
</dbReference>
<evidence type="ECO:0000256" key="3">
    <source>
        <dbReference type="ARBA" id="ARBA00023163"/>
    </source>
</evidence>
<dbReference type="PANTHER" id="PTHR47894">
    <property type="entry name" value="HTH-TYPE TRANSCRIPTIONAL REGULATOR GADX"/>
    <property type="match status" value="1"/>
</dbReference>
<dbReference type="Proteomes" id="UP000235162">
    <property type="component" value="Unassembled WGS sequence"/>
</dbReference>
<dbReference type="GO" id="GO:0000976">
    <property type="term" value="F:transcription cis-regulatory region binding"/>
    <property type="evidence" value="ECO:0007669"/>
    <property type="project" value="TreeGrafter"/>
</dbReference>
<sequence length="375" mass="42442">MDLPLLQRDIASYGIVVSLAKLDISRNNLRLKSNFPMIKNTPSRALTGVASLVESYGYDPDDIARRVDLEPSALYRPDLLIEGGVFNDYLEEAALVCGDRFFSLKLAPIQGWHLLGPMWQLIRQAKTVDELLRVIAAHLESYASTISSPLVEDERGISISLEARWDPHWRRGLNTSRVQVVELACAIFMHEMRRLLGTNWRPELVQFRHSAPENPRPLYKVFGEKLSFNQDANAILVSQADCKRTIAPIPDRPTFAVQHETPVDLKRNLPFVLEVDRAIRLLLNKDEASVDSVAGALGISARTLQHRLRESDTTYQSLFDIARVDLALEYLNDSDLNMLAISERLGFTDAAAFSRFFKKHLKMSPRDYAKRISQG</sequence>
<evidence type="ECO:0000256" key="1">
    <source>
        <dbReference type="ARBA" id="ARBA00023015"/>
    </source>
</evidence>
<gene>
    <name evidence="5" type="ORF">C0029_03715</name>
</gene>
<dbReference type="AlphaFoldDB" id="A0AAP8MHX4"/>
<keyword evidence="1" id="KW-0805">Transcription regulation</keyword>
<dbReference type="PROSITE" id="PS00041">
    <property type="entry name" value="HTH_ARAC_FAMILY_1"/>
    <property type="match status" value="1"/>
</dbReference>
<dbReference type="Gene3D" id="1.10.10.60">
    <property type="entry name" value="Homeodomain-like"/>
    <property type="match status" value="1"/>
</dbReference>
<keyword evidence="6" id="KW-1185">Reference proteome</keyword>
<dbReference type="KEGG" id="hja:BST95_14470"/>
<dbReference type="Pfam" id="PF12625">
    <property type="entry name" value="Arabinose_bd"/>
    <property type="match status" value="1"/>
</dbReference>
<name>A0AAP8MHX4_9GAMM</name>
<keyword evidence="2" id="KW-0238">DNA-binding</keyword>
<dbReference type="InterPro" id="IPR009057">
    <property type="entry name" value="Homeodomain-like_sf"/>
</dbReference>
<dbReference type="InterPro" id="IPR032687">
    <property type="entry name" value="AraC-type_N"/>
</dbReference>
<proteinExistence type="predicted"/>